<reference evidence="2" key="1">
    <citation type="journal article" date="2019" name="Int. J. Syst. Evol. Microbiol.">
        <title>The Global Catalogue of Microorganisms (GCM) 10K type strain sequencing project: providing services to taxonomists for standard genome sequencing and annotation.</title>
        <authorList>
            <consortium name="The Broad Institute Genomics Platform"/>
            <consortium name="The Broad Institute Genome Sequencing Center for Infectious Disease"/>
            <person name="Wu L."/>
            <person name="Ma J."/>
        </authorList>
    </citation>
    <scope>NUCLEOTIDE SEQUENCE [LARGE SCALE GENOMIC DNA]</scope>
    <source>
        <strain evidence="2">CGMCC 4.7349</strain>
    </source>
</reference>
<proteinExistence type="predicted"/>
<organism evidence="1 2">
    <name type="scientific">Streptomyces lasiicapitis</name>
    <dbReference type="NCBI Taxonomy" id="1923961"/>
    <lineage>
        <taxon>Bacteria</taxon>
        <taxon>Bacillati</taxon>
        <taxon>Actinomycetota</taxon>
        <taxon>Actinomycetes</taxon>
        <taxon>Kitasatosporales</taxon>
        <taxon>Streptomycetaceae</taxon>
        <taxon>Streptomyces</taxon>
    </lineage>
</organism>
<gene>
    <name evidence="1" type="ORF">GCM10012286_81010</name>
</gene>
<dbReference type="EMBL" id="BMNG01000028">
    <property type="protein sequence ID" value="GGO59430.1"/>
    <property type="molecule type" value="Genomic_DNA"/>
</dbReference>
<evidence type="ECO:0000313" key="1">
    <source>
        <dbReference type="EMBL" id="GGO59430.1"/>
    </source>
</evidence>
<keyword evidence="2" id="KW-1185">Reference proteome</keyword>
<name>A0ABQ2MWQ4_9ACTN</name>
<evidence type="ECO:0000313" key="2">
    <source>
        <dbReference type="Proteomes" id="UP000656881"/>
    </source>
</evidence>
<protein>
    <submittedName>
        <fullName evidence="1">Uncharacterized protein</fullName>
    </submittedName>
</protein>
<accession>A0ABQ2MWQ4</accession>
<sequence>MGAGPARVAAVAIATTVAAVLTCLSTGFVDTVTFFSLVRWPALMDRQSPDARAVAGAVTRTFGQGRNSVGRQAELPVRPQTAVAVLSGLAPVTEMTPLTCHVTH</sequence>
<dbReference type="Proteomes" id="UP000656881">
    <property type="component" value="Unassembled WGS sequence"/>
</dbReference>
<comment type="caution">
    <text evidence="1">The sequence shown here is derived from an EMBL/GenBank/DDBJ whole genome shotgun (WGS) entry which is preliminary data.</text>
</comment>